<dbReference type="InterPro" id="IPR024384">
    <property type="entry name" value="DUF2742"/>
</dbReference>
<accession>A0AB33TEE8</accession>
<evidence type="ECO:0000313" key="2">
    <source>
        <dbReference type="Proteomes" id="UP000038487"/>
    </source>
</evidence>
<dbReference type="AlphaFoldDB" id="A0AB33TEE8"/>
<name>A0AB33TEE8_9MYCO</name>
<dbReference type="Pfam" id="PF10888">
    <property type="entry name" value="DUF2742"/>
    <property type="match status" value="1"/>
</dbReference>
<proteinExistence type="predicted"/>
<organism evidence="1 2">
    <name type="scientific">Mycobacteroides abscessus</name>
    <dbReference type="NCBI Taxonomy" id="36809"/>
    <lineage>
        <taxon>Bacteria</taxon>
        <taxon>Bacillati</taxon>
        <taxon>Actinomycetota</taxon>
        <taxon>Actinomycetes</taxon>
        <taxon>Mycobacteriales</taxon>
        <taxon>Mycobacteriaceae</taxon>
        <taxon>Mycobacteroides</taxon>
    </lineage>
</organism>
<dbReference type="Proteomes" id="UP000038487">
    <property type="component" value="Unassembled WGS sequence"/>
</dbReference>
<comment type="caution">
    <text evidence="1">The sequence shown here is derived from an EMBL/GenBank/DDBJ whole genome shotgun (WGS) entry which is preliminary data.</text>
</comment>
<reference evidence="1 2" key="1">
    <citation type="submission" date="2015-03" db="EMBL/GenBank/DDBJ databases">
        <authorList>
            <consortium name="Pathogen Informatics"/>
            <person name="Murphy D."/>
        </authorList>
    </citation>
    <scope>NUCLEOTIDE SEQUENCE [LARGE SCALE GENOMIC DNA]</scope>
    <source>
        <strain evidence="1 2">PAP036</strain>
    </source>
</reference>
<gene>
    <name evidence="1" type="ORF">ERS075527_05262</name>
</gene>
<evidence type="ECO:0000313" key="1">
    <source>
        <dbReference type="EMBL" id="CPT68795.1"/>
    </source>
</evidence>
<sequence>MRRRWPGRGWLLTGDSEVYANTSRQVAWLTVHEFVQPHIEASGPFPVAGTVAWQLLSATEPGKWAALLDAAQHYALRLDIEQEAAIAAGQAISQSQDWGSVASKMRQRHDFYEQRPWLLRKEVA</sequence>
<dbReference type="EMBL" id="CSUW01000018">
    <property type="protein sequence ID" value="CPT68795.1"/>
    <property type="molecule type" value="Genomic_DNA"/>
</dbReference>
<protein>
    <submittedName>
        <fullName evidence="1">PhiRv2 prophage protein</fullName>
    </submittedName>
</protein>